<dbReference type="Proteomes" id="UP000269221">
    <property type="component" value="Unassembled WGS sequence"/>
</dbReference>
<accession>A0A3M0KMD4</accession>
<dbReference type="EMBL" id="QRBI01000106">
    <property type="protein sequence ID" value="RMC12404.1"/>
    <property type="molecule type" value="Genomic_DNA"/>
</dbReference>
<proteinExistence type="predicted"/>
<comment type="caution">
    <text evidence="1">The sequence shown here is derived from an EMBL/GenBank/DDBJ whole genome shotgun (WGS) entry which is preliminary data.</text>
</comment>
<name>A0A3M0KMD4_HIRRU</name>
<evidence type="ECO:0000313" key="2">
    <source>
        <dbReference type="Proteomes" id="UP000269221"/>
    </source>
</evidence>
<organism evidence="1 2">
    <name type="scientific">Hirundo rustica rustica</name>
    <dbReference type="NCBI Taxonomy" id="333673"/>
    <lineage>
        <taxon>Eukaryota</taxon>
        <taxon>Metazoa</taxon>
        <taxon>Chordata</taxon>
        <taxon>Craniata</taxon>
        <taxon>Vertebrata</taxon>
        <taxon>Euteleostomi</taxon>
        <taxon>Archelosauria</taxon>
        <taxon>Archosauria</taxon>
        <taxon>Dinosauria</taxon>
        <taxon>Saurischia</taxon>
        <taxon>Theropoda</taxon>
        <taxon>Coelurosauria</taxon>
        <taxon>Aves</taxon>
        <taxon>Neognathae</taxon>
        <taxon>Neoaves</taxon>
        <taxon>Telluraves</taxon>
        <taxon>Australaves</taxon>
        <taxon>Passeriformes</taxon>
        <taxon>Sylvioidea</taxon>
        <taxon>Hirundinidae</taxon>
        <taxon>Hirundo</taxon>
    </lineage>
</organism>
<reference evidence="1 2" key="1">
    <citation type="submission" date="2018-07" db="EMBL/GenBank/DDBJ databases">
        <title>A high quality draft genome assembly of the barn swallow (H. rustica rustica).</title>
        <authorList>
            <person name="Formenti G."/>
            <person name="Chiara M."/>
            <person name="Poveda L."/>
            <person name="Francoijs K.-J."/>
            <person name="Bonisoli-Alquati A."/>
            <person name="Canova L."/>
            <person name="Gianfranceschi L."/>
            <person name="Horner D.S."/>
            <person name="Saino N."/>
        </authorList>
    </citation>
    <scope>NUCLEOTIDE SEQUENCE [LARGE SCALE GENOMIC DNA]</scope>
    <source>
        <strain evidence="1">Chelidonia</strain>
        <tissue evidence="1">Blood</tissue>
    </source>
</reference>
<dbReference type="AlphaFoldDB" id="A0A3M0KMD4"/>
<sequence length="76" mass="8653">MRMLTPSQHSTAAVLLTPGEAVTLLKLLLDSMEVLAEEWRRRQWDSDSTMVDKTRLGIGLLQSIEILHLLSRNPLR</sequence>
<gene>
    <name evidence="1" type="ORF">DUI87_09919</name>
</gene>
<keyword evidence="2" id="KW-1185">Reference proteome</keyword>
<evidence type="ECO:0000313" key="1">
    <source>
        <dbReference type="EMBL" id="RMC12404.1"/>
    </source>
</evidence>
<protein>
    <submittedName>
        <fullName evidence="1">Uncharacterized protein</fullName>
    </submittedName>
</protein>